<evidence type="ECO:0000256" key="1">
    <source>
        <dbReference type="ARBA" id="ARBA00005824"/>
    </source>
</evidence>
<feature type="domain" description="Ribosomal protein eL8/eL30/eS12/Gadd45" evidence="5">
    <location>
        <begin position="36"/>
        <end position="129"/>
    </location>
</feature>
<dbReference type="InterPro" id="IPR000530">
    <property type="entry name" value="Ribosomal_eS12"/>
</dbReference>
<dbReference type="PANTHER" id="PTHR11843">
    <property type="entry name" value="40S RIBOSOMAL PROTEIN S12"/>
    <property type="match status" value="1"/>
</dbReference>
<dbReference type="InterPro" id="IPR029064">
    <property type="entry name" value="Ribosomal_eL30-like_sf"/>
</dbReference>
<dbReference type="GO" id="GO:1990904">
    <property type="term" value="C:ribonucleoprotein complex"/>
    <property type="evidence" value="ECO:0007669"/>
    <property type="project" value="UniProtKB-KW"/>
</dbReference>
<keyword evidence="3 4" id="KW-0687">Ribonucleoprotein</keyword>
<name>R7QB31_CHOCR</name>
<keyword evidence="7" id="KW-1185">Reference proteome</keyword>
<dbReference type="Gene3D" id="3.30.1330.30">
    <property type="match status" value="1"/>
</dbReference>
<dbReference type="PhylomeDB" id="R7QB31"/>
<reference evidence="7" key="1">
    <citation type="journal article" date="2013" name="Proc. Natl. Acad. Sci. U.S.A.">
        <title>Genome structure and metabolic features in the red seaweed Chondrus crispus shed light on evolution of the Archaeplastida.</title>
        <authorList>
            <person name="Collen J."/>
            <person name="Porcel B."/>
            <person name="Carre W."/>
            <person name="Ball S.G."/>
            <person name="Chaparro C."/>
            <person name="Tonon T."/>
            <person name="Barbeyron T."/>
            <person name="Michel G."/>
            <person name="Noel B."/>
            <person name="Valentin K."/>
            <person name="Elias M."/>
            <person name="Artiguenave F."/>
            <person name="Arun A."/>
            <person name="Aury J.M."/>
            <person name="Barbosa-Neto J.F."/>
            <person name="Bothwell J.H."/>
            <person name="Bouget F.Y."/>
            <person name="Brillet L."/>
            <person name="Cabello-Hurtado F."/>
            <person name="Capella-Gutierrez S."/>
            <person name="Charrier B."/>
            <person name="Cladiere L."/>
            <person name="Cock J.M."/>
            <person name="Coelho S.M."/>
            <person name="Colleoni C."/>
            <person name="Czjzek M."/>
            <person name="Da Silva C."/>
            <person name="Delage L."/>
            <person name="Denoeud F."/>
            <person name="Deschamps P."/>
            <person name="Dittami S.M."/>
            <person name="Gabaldon T."/>
            <person name="Gachon C.M."/>
            <person name="Groisillier A."/>
            <person name="Herve C."/>
            <person name="Jabbari K."/>
            <person name="Katinka M."/>
            <person name="Kloareg B."/>
            <person name="Kowalczyk N."/>
            <person name="Labadie K."/>
            <person name="Leblanc C."/>
            <person name="Lopez P.J."/>
            <person name="McLachlan D.H."/>
            <person name="Meslet-Cladiere L."/>
            <person name="Moustafa A."/>
            <person name="Nehr Z."/>
            <person name="Nyvall Collen P."/>
            <person name="Panaud O."/>
            <person name="Partensky F."/>
            <person name="Poulain J."/>
            <person name="Rensing S.A."/>
            <person name="Rousvoal S."/>
            <person name="Samson G."/>
            <person name="Symeonidi A."/>
            <person name="Weissenbach J."/>
            <person name="Zambounis A."/>
            <person name="Wincker P."/>
            <person name="Boyen C."/>
        </authorList>
    </citation>
    <scope>NUCLEOTIDE SEQUENCE [LARGE SCALE GENOMIC DNA]</scope>
    <source>
        <strain evidence="7">cv. Stackhouse</strain>
    </source>
</reference>
<comment type="similarity">
    <text evidence="1 4">Belongs to the eukaryotic ribosomal protein eS12 family.</text>
</comment>
<evidence type="ECO:0000256" key="2">
    <source>
        <dbReference type="ARBA" id="ARBA00022980"/>
    </source>
</evidence>
<dbReference type="STRING" id="2769.R7QB31"/>
<accession>R7QB31</accession>
<dbReference type="InterPro" id="IPR004038">
    <property type="entry name" value="Ribosomal_eL8/eL30/eS12/Gad45"/>
</dbReference>
<dbReference type="EMBL" id="HG001703">
    <property type="protein sequence ID" value="CDF34621.1"/>
    <property type="molecule type" value="Genomic_DNA"/>
</dbReference>
<dbReference type="InterPro" id="IPR047860">
    <property type="entry name" value="Ribosomal_eS12_CS"/>
</dbReference>
<dbReference type="GeneID" id="17322155"/>
<protein>
    <recommendedName>
        <fullName evidence="4">40S ribosomal protein S12</fullName>
    </recommendedName>
</protein>
<evidence type="ECO:0000256" key="4">
    <source>
        <dbReference type="RuleBase" id="RU000670"/>
    </source>
</evidence>
<dbReference type="SUPFAM" id="SSF55315">
    <property type="entry name" value="L30e-like"/>
    <property type="match status" value="1"/>
</dbReference>
<dbReference type="OrthoDB" id="10249311at2759"/>
<evidence type="ECO:0000256" key="3">
    <source>
        <dbReference type="ARBA" id="ARBA00023274"/>
    </source>
</evidence>
<evidence type="ECO:0000313" key="6">
    <source>
        <dbReference type="EMBL" id="CDF34621.1"/>
    </source>
</evidence>
<gene>
    <name evidence="6" type="ORF">CHC_T00010265001</name>
</gene>
<evidence type="ECO:0000313" key="7">
    <source>
        <dbReference type="Proteomes" id="UP000012073"/>
    </source>
</evidence>
<dbReference type="GO" id="GO:0005840">
    <property type="term" value="C:ribosome"/>
    <property type="evidence" value="ECO:0007669"/>
    <property type="project" value="UniProtKB-KW"/>
</dbReference>
<dbReference type="GO" id="GO:0006412">
    <property type="term" value="P:translation"/>
    <property type="evidence" value="ECO:0007669"/>
    <property type="project" value="InterPro"/>
</dbReference>
<dbReference type="AlphaFoldDB" id="R7QB31"/>
<dbReference type="Pfam" id="PF01248">
    <property type="entry name" value="Ribosomal_L7Ae"/>
    <property type="match status" value="1"/>
</dbReference>
<dbReference type="Gramene" id="CDF34621">
    <property type="protein sequence ID" value="CDF34621"/>
    <property type="gene ID" value="CHC_T00010265001"/>
</dbReference>
<evidence type="ECO:0000259" key="5">
    <source>
        <dbReference type="Pfam" id="PF01248"/>
    </source>
</evidence>
<dbReference type="FunFam" id="3.30.1330.30:FF:000019">
    <property type="entry name" value="40S ribosomal protein S12"/>
    <property type="match status" value="1"/>
</dbReference>
<dbReference type="Proteomes" id="UP000012073">
    <property type="component" value="Unassembled WGS sequence"/>
</dbReference>
<sequence length="154" mass="16733">MPNVEVEPPVDVEVEVDVEAEVPVAEDVGEMDLMKALQEVMKKAIVHDGLVRGLNECAKALDRGLAQLCVLASDCDEPAYTRLIEALCSAHSVALVRVPDKKQLGEWAGLCKIDEEGNATKVVGSTCVVIKEFGESSPGYEFLLEYIKEDKGDE</sequence>
<dbReference type="GO" id="GO:0003735">
    <property type="term" value="F:structural constituent of ribosome"/>
    <property type="evidence" value="ECO:0007669"/>
    <property type="project" value="InterPro"/>
</dbReference>
<dbReference type="KEGG" id="ccp:CHC_T00010265001"/>
<keyword evidence="2 4" id="KW-0689">Ribosomal protein</keyword>
<organism evidence="6 7">
    <name type="scientific">Chondrus crispus</name>
    <name type="common">Carrageen Irish moss</name>
    <name type="synonym">Polymorpha crispa</name>
    <dbReference type="NCBI Taxonomy" id="2769"/>
    <lineage>
        <taxon>Eukaryota</taxon>
        <taxon>Rhodophyta</taxon>
        <taxon>Florideophyceae</taxon>
        <taxon>Rhodymeniophycidae</taxon>
        <taxon>Gigartinales</taxon>
        <taxon>Gigartinaceae</taxon>
        <taxon>Chondrus</taxon>
    </lineage>
</organism>
<proteinExistence type="inferred from homology"/>
<dbReference type="RefSeq" id="XP_005714440.1">
    <property type="nucleotide sequence ID" value="XM_005714383.1"/>
</dbReference>
<dbReference type="OMA" id="CAEHQIP"/>
<dbReference type="PROSITE" id="PS01189">
    <property type="entry name" value="RIBOSOMAL_S12E"/>
    <property type="match status" value="1"/>
</dbReference>
<dbReference type="PRINTS" id="PR00972">
    <property type="entry name" value="RIBSOMALS12E"/>
</dbReference>